<dbReference type="EMBL" id="LMTZ01000096">
    <property type="protein sequence ID" value="KST66615.1"/>
    <property type="molecule type" value="Genomic_DNA"/>
</dbReference>
<feature type="active site" description="Proton donor" evidence="2">
    <location>
        <position position="514"/>
    </location>
</feature>
<dbReference type="Pfam" id="PF03632">
    <property type="entry name" value="Glyco_hydro_65m"/>
    <property type="match status" value="1"/>
</dbReference>
<comment type="caution">
    <text evidence="7">The sequence shown here is derived from an EMBL/GenBank/DDBJ whole genome shotgun (WGS) entry which is preliminary data.</text>
</comment>
<evidence type="ECO:0000256" key="2">
    <source>
        <dbReference type="PIRSR" id="PIRSR036289-50"/>
    </source>
</evidence>
<proteinExistence type="inferred from homology"/>
<dbReference type="GO" id="GO:0016757">
    <property type="term" value="F:glycosyltransferase activity"/>
    <property type="evidence" value="ECO:0007669"/>
    <property type="project" value="UniProtKB-ARBA"/>
</dbReference>
<accession>A0A0V7ZQI3</accession>
<evidence type="ECO:0000259" key="6">
    <source>
        <dbReference type="Pfam" id="PF03636"/>
    </source>
</evidence>
<dbReference type="PANTHER" id="PTHR11051">
    <property type="entry name" value="GLYCOSYL HYDROLASE-RELATED"/>
    <property type="match status" value="1"/>
</dbReference>
<comment type="similarity">
    <text evidence="1">Belongs to the glycosyl hydrolase 65 family.</text>
</comment>
<dbReference type="Gene3D" id="2.60.420.10">
    <property type="entry name" value="Maltose phosphorylase, domain 3"/>
    <property type="match status" value="1"/>
</dbReference>
<feature type="binding site" evidence="3">
    <location>
        <begin position="387"/>
        <end position="388"/>
    </location>
    <ligand>
        <name>substrate</name>
    </ligand>
</feature>
<dbReference type="Gene3D" id="1.50.10.10">
    <property type="match status" value="1"/>
</dbReference>
<dbReference type="GO" id="GO:0030246">
    <property type="term" value="F:carbohydrate binding"/>
    <property type="evidence" value="ECO:0007669"/>
    <property type="project" value="InterPro"/>
</dbReference>
<feature type="domain" description="Glycoside hydrolase family 65 C-terminal" evidence="5">
    <location>
        <begin position="723"/>
        <end position="782"/>
    </location>
</feature>
<dbReference type="GO" id="GO:0004553">
    <property type="term" value="F:hydrolase activity, hydrolyzing O-glycosyl compounds"/>
    <property type="evidence" value="ECO:0007669"/>
    <property type="project" value="TreeGrafter"/>
</dbReference>
<reference evidence="7 8" key="1">
    <citation type="journal article" date="2015" name="Genome Announc.">
        <title>Draft Genome of the Euendolithic (true boring) Cyanobacterium Mastigocoleus testarum strain BC008.</title>
        <authorList>
            <person name="Guida B.S."/>
            <person name="Garcia-Pichel F."/>
        </authorList>
    </citation>
    <scope>NUCLEOTIDE SEQUENCE [LARGE SCALE GENOMIC DNA]</scope>
    <source>
        <strain evidence="7 8">BC008</strain>
    </source>
</reference>
<evidence type="ECO:0000313" key="8">
    <source>
        <dbReference type="Proteomes" id="UP000053372"/>
    </source>
</evidence>
<evidence type="ECO:0000256" key="3">
    <source>
        <dbReference type="PIRSR" id="PIRSR036289-51"/>
    </source>
</evidence>
<evidence type="ECO:0000259" key="4">
    <source>
        <dbReference type="Pfam" id="PF03632"/>
    </source>
</evidence>
<dbReference type="Pfam" id="PF03633">
    <property type="entry name" value="Glyco_hydro_65C"/>
    <property type="match status" value="1"/>
</dbReference>
<dbReference type="PANTHER" id="PTHR11051:SF13">
    <property type="entry name" value="GLYCOSYL TRANSFERASE"/>
    <property type="match status" value="1"/>
</dbReference>
<dbReference type="SUPFAM" id="SSF74650">
    <property type="entry name" value="Galactose mutarotase-like"/>
    <property type="match status" value="1"/>
</dbReference>
<protein>
    <submittedName>
        <fullName evidence="7">Kojibiose phosphorylase</fullName>
    </submittedName>
</protein>
<dbReference type="AlphaFoldDB" id="A0A0V7ZQI3"/>
<dbReference type="InterPro" id="IPR037018">
    <property type="entry name" value="GH65_N"/>
</dbReference>
<dbReference type="InterPro" id="IPR008928">
    <property type="entry name" value="6-hairpin_glycosidase_sf"/>
</dbReference>
<gene>
    <name evidence="7" type="ORF">BC008_43385</name>
</gene>
<name>A0A0V7ZQI3_9CYAN</name>
<feature type="binding site" evidence="3">
    <location>
        <begin position="626"/>
        <end position="627"/>
    </location>
    <ligand>
        <name>substrate</name>
    </ligand>
</feature>
<dbReference type="SUPFAM" id="SSF48208">
    <property type="entry name" value="Six-hairpin glycosidases"/>
    <property type="match status" value="1"/>
</dbReference>
<dbReference type="Gene3D" id="2.70.98.40">
    <property type="entry name" value="Glycoside hydrolase, family 65, N-terminal domain"/>
    <property type="match status" value="1"/>
</dbReference>
<dbReference type="InterPro" id="IPR017045">
    <property type="entry name" value="Malt_Pase/Glycosyl_Hdrlase"/>
</dbReference>
<evidence type="ECO:0000259" key="5">
    <source>
        <dbReference type="Pfam" id="PF03633"/>
    </source>
</evidence>
<organism evidence="7 8">
    <name type="scientific">Mastigocoleus testarum BC008</name>
    <dbReference type="NCBI Taxonomy" id="371196"/>
    <lineage>
        <taxon>Bacteria</taxon>
        <taxon>Bacillati</taxon>
        <taxon>Cyanobacteriota</taxon>
        <taxon>Cyanophyceae</taxon>
        <taxon>Nostocales</taxon>
        <taxon>Hapalosiphonaceae</taxon>
        <taxon>Mastigocoleus</taxon>
    </lineage>
</organism>
<dbReference type="InterPro" id="IPR012341">
    <property type="entry name" value="6hp_glycosidase-like_sf"/>
</dbReference>
<dbReference type="Proteomes" id="UP000053372">
    <property type="component" value="Unassembled WGS sequence"/>
</dbReference>
<dbReference type="InterPro" id="IPR005194">
    <property type="entry name" value="Glyco_hydro_65_C"/>
</dbReference>
<sequence length="799" mass="91339">MRQQKRLSLPKNVYPVDPWRIVEKQYYRSLTPRMETIFSIGNGYLGMRGVSDEGKPAFENGTFINGFYEKWPIVYGEEAYGFARTGQTIVNVTDTKTIRLYVDDECFDLDIANLLCFERMLDMRTGTLQRELLWETALGKQVLVRSTRIVSYDYKHLAAIAYEVTVLNADASVVISSEMRNEPYKQVNESDPRKANGLRGQVLVPQIHRDRFAHLSQGYRRRIVLSHTTRNSKINLACGVEHKIEVGSPYECKTECEGNFARFVVTVNAQAGVAIKLTKYISYHTSNSDILENLCSRVESTLDKAVSLGWSGILSSQKQYLDDFWRGSDIQIEANFDSLEAYYQTAELQQVIRFNLFQILQASARAEETGIPAKGLSGQAYEGHYFWDTEIYLLPFFIYTAPHSAKNLLKFRYRMLDAARKRAQELNLKGALFPWRTINGEEASAYYPAGTAQYHINADIIYALKKYVEVTGDEDFLYREGAEMLVETARMWVSLGSFQGEDRFEIHNVTGPDEYTAVVNNNVYTNMMARLNLQYAVRIIELLSENYPDYLAFLRDKTKLSMSEVKEWKRAADRMYIPFEEEMGIHSQDDSFLSKKFWDFDNTPADKYPLLLHFHPLEIYRHQVIKQADLVLAMFLLGSEFSLQSKKHNFDYYDPLTTGDSSLSAAVQGIMAFELGYLEKAWQYFDSGVFIDLHDVAGNTKDGCHMAGMGGSWMLMVYGIAGMRDEDGILSFDPKLPHDIQSLRFALKIGDGILRVDIKKNSTTYLLEQGSELVLYHQKQGVNLTADIPLMVVNSNVRA</sequence>
<evidence type="ECO:0000256" key="1">
    <source>
        <dbReference type="ARBA" id="ARBA00006768"/>
    </source>
</evidence>
<dbReference type="Pfam" id="PF03636">
    <property type="entry name" value="Glyco_hydro_65N"/>
    <property type="match status" value="1"/>
</dbReference>
<dbReference type="InterPro" id="IPR011013">
    <property type="entry name" value="Gal_mutarotase_sf_dom"/>
</dbReference>
<feature type="domain" description="Glycoside hydrolase family 65 central catalytic" evidence="4">
    <location>
        <begin position="353"/>
        <end position="714"/>
    </location>
</feature>
<keyword evidence="8" id="KW-1185">Reference proteome</keyword>
<dbReference type="OrthoDB" id="414934at2"/>
<evidence type="ECO:0000313" key="7">
    <source>
        <dbReference type="EMBL" id="KST66615.1"/>
    </source>
</evidence>
<feature type="domain" description="Glycoside hydrolase family 65 N-terminal" evidence="6">
    <location>
        <begin position="23"/>
        <end position="286"/>
    </location>
</feature>
<dbReference type="InterPro" id="IPR005195">
    <property type="entry name" value="Glyco_hydro_65_M"/>
</dbReference>
<dbReference type="PIRSF" id="PIRSF036289">
    <property type="entry name" value="Glycosyl_hydrolase_malt_phosph"/>
    <property type="match status" value="1"/>
</dbReference>
<dbReference type="GO" id="GO:0005975">
    <property type="term" value="P:carbohydrate metabolic process"/>
    <property type="evidence" value="ECO:0007669"/>
    <property type="project" value="InterPro"/>
</dbReference>
<dbReference type="InterPro" id="IPR005196">
    <property type="entry name" value="Glyco_hydro_65_N"/>
</dbReference>